<evidence type="ECO:0008006" key="3">
    <source>
        <dbReference type="Google" id="ProtNLM"/>
    </source>
</evidence>
<accession>A0ABX6TMH8</accession>
<gene>
    <name evidence="1" type="ORF">H9N25_03640</name>
</gene>
<protein>
    <recommendedName>
        <fullName evidence="3">Cupin 2 conserved barrel domain-containing protein</fullName>
    </recommendedName>
</protein>
<reference evidence="1 2" key="1">
    <citation type="submission" date="2020-09" db="EMBL/GenBank/DDBJ databases">
        <title>Pedobacter sp. SW-16 isolated from soil near Yeocheon.</title>
        <authorList>
            <person name="Im H.S."/>
            <person name="Joung Y."/>
            <person name="Lee S.-S."/>
        </authorList>
    </citation>
    <scope>NUCLEOTIDE SEQUENCE [LARGE SCALE GENOMIC DNA]</scope>
    <source>
        <strain evidence="1 2">SW-16</strain>
    </source>
</reference>
<sequence>MNTDQAETTKNDIKAIRLINIEDNKCAFETGTIPIRQHINASYFFAQTDVSTLEKIPHPAPRRQYVITLKGKLRFTVSSGETFIIEPGVILIANDTAGEGHTWEVMEGNEWERIYIPLEDDTDDYFIADTSF</sequence>
<dbReference type="Gene3D" id="2.60.120.10">
    <property type="entry name" value="Jelly Rolls"/>
    <property type="match status" value="1"/>
</dbReference>
<keyword evidence="2" id="KW-1185">Reference proteome</keyword>
<evidence type="ECO:0000313" key="1">
    <source>
        <dbReference type="EMBL" id="QNR85580.1"/>
    </source>
</evidence>
<dbReference type="Proteomes" id="UP000516439">
    <property type="component" value="Chromosome"/>
</dbReference>
<name>A0ABX6TMH8_9SPHI</name>
<organism evidence="1 2">
    <name type="scientific">Pedobacter riviphilus</name>
    <dbReference type="NCBI Taxonomy" id="2766984"/>
    <lineage>
        <taxon>Bacteria</taxon>
        <taxon>Pseudomonadati</taxon>
        <taxon>Bacteroidota</taxon>
        <taxon>Sphingobacteriia</taxon>
        <taxon>Sphingobacteriales</taxon>
        <taxon>Sphingobacteriaceae</taxon>
        <taxon>Pedobacter</taxon>
    </lineage>
</organism>
<dbReference type="InterPro" id="IPR014710">
    <property type="entry name" value="RmlC-like_jellyroll"/>
</dbReference>
<proteinExistence type="predicted"/>
<dbReference type="RefSeq" id="WP_190327982.1">
    <property type="nucleotide sequence ID" value="NZ_CP061171.1"/>
</dbReference>
<dbReference type="EMBL" id="CP061171">
    <property type="protein sequence ID" value="QNR85580.1"/>
    <property type="molecule type" value="Genomic_DNA"/>
</dbReference>
<evidence type="ECO:0000313" key="2">
    <source>
        <dbReference type="Proteomes" id="UP000516439"/>
    </source>
</evidence>